<reference evidence="1 2" key="1">
    <citation type="submission" date="2018-04" db="EMBL/GenBank/DDBJ databases">
        <title>Cupriavidus necator CR12 genome sequencing and assembly.</title>
        <authorList>
            <person name="Ben Fekih I."/>
            <person name="Mazhar H.S."/>
            <person name="Bello S.K."/>
            <person name="Rensing C."/>
        </authorList>
    </citation>
    <scope>NUCLEOTIDE SEQUENCE [LARGE SCALE GENOMIC DNA]</scope>
    <source>
        <strain evidence="1 2">CR12</strain>
    </source>
</reference>
<evidence type="ECO:0000313" key="2">
    <source>
        <dbReference type="Proteomes" id="UP000253501"/>
    </source>
</evidence>
<dbReference type="AlphaFoldDB" id="A0A367PHU1"/>
<sequence length="71" mass="7853">MPERTALVTGTVAAALRDSCEALQDKALPVMESRFLRHGQALRTRVSSAPKMRSIPTEVECRRELNGLAKM</sequence>
<gene>
    <name evidence="1" type="ORF">DDK22_20490</name>
</gene>
<name>A0A367PHU1_CUPNE</name>
<evidence type="ECO:0000313" key="1">
    <source>
        <dbReference type="EMBL" id="RCJ06675.1"/>
    </source>
</evidence>
<organism evidence="1 2">
    <name type="scientific">Cupriavidus necator</name>
    <name type="common">Alcaligenes eutrophus</name>
    <name type="synonym">Ralstonia eutropha</name>
    <dbReference type="NCBI Taxonomy" id="106590"/>
    <lineage>
        <taxon>Bacteria</taxon>
        <taxon>Pseudomonadati</taxon>
        <taxon>Pseudomonadota</taxon>
        <taxon>Betaproteobacteria</taxon>
        <taxon>Burkholderiales</taxon>
        <taxon>Burkholderiaceae</taxon>
        <taxon>Cupriavidus</taxon>
    </lineage>
</organism>
<comment type="caution">
    <text evidence="1">The sequence shown here is derived from an EMBL/GenBank/DDBJ whole genome shotgun (WGS) entry which is preliminary data.</text>
</comment>
<dbReference type="EMBL" id="QDHA01000046">
    <property type="protein sequence ID" value="RCJ06675.1"/>
    <property type="molecule type" value="Genomic_DNA"/>
</dbReference>
<proteinExistence type="predicted"/>
<accession>A0A367PHU1</accession>
<dbReference type="Proteomes" id="UP000253501">
    <property type="component" value="Unassembled WGS sequence"/>
</dbReference>
<protein>
    <submittedName>
        <fullName evidence="1">Uncharacterized protein</fullName>
    </submittedName>
</protein>